<comment type="catalytic activity">
    <reaction evidence="5">
        <text>glucuronate acceptor + UDP-alpha-D-glucuronate = acceptor beta-D-glucuronoside + UDP + H(+)</text>
        <dbReference type="Rhea" id="RHEA:21032"/>
        <dbReference type="ChEBI" id="CHEBI:15378"/>
        <dbReference type="ChEBI" id="CHEBI:58052"/>
        <dbReference type="ChEBI" id="CHEBI:58223"/>
        <dbReference type="ChEBI" id="CHEBI:132367"/>
        <dbReference type="ChEBI" id="CHEBI:132368"/>
        <dbReference type="EC" id="2.4.1.17"/>
    </reaction>
</comment>
<dbReference type="FunFam" id="3.40.50.2000:FF:000021">
    <property type="entry name" value="UDP-glucuronosyltransferase"/>
    <property type="match status" value="1"/>
</dbReference>
<dbReference type="STRING" id="278856.A0A212F6V6"/>
<dbReference type="InterPro" id="IPR002213">
    <property type="entry name" value="UDP_glucos_trans"/>
</dbReference>
<dbReference type="InterPro" id="IPR035595">
    <property type="entry name" value="UDP_glycos_trans_CS"/>
</dbReference>
<reference evidence="6 7" key="1">
    <citation type="journal article" date="2011" name="Cell">
        <title>The monarch butterfly genome yields insights into long-distance migration.</title>
        <authorList>
            <person name="Zhan S."/>
            <person name="Merlin C."/>
            <person name="Boore J.L."/>
            <person name="Reppert S.M."/>
        </authorList>
    </citation>
    <scope>NUCLEOTIDE SEQUENCE [LARGE SCALE GENOMIC DNA]</scope>
    <source>
        <strain evidence="6">F-2</strain>
    </source>
</reference>
<proteinExistence type="inferred from homology"/>
<evidence type="ECO:0000256" key="2">
    <source>
        <dbReference type="ARBA" id="ARBA00022676"/>
    </source>
</evidence>
<dbReference type="GO" id="GO:0015020">
    <property type="term" value="F:glucuronosyltransferase activity"/>
    <property type="evidence" value="ECO:0007669"/>
    <property type="project" value="UniProtKB-EC"/>
</dbReference>
<dbReference type="PANTHER" id="PTHR48043">
    <property type="entry name" value="EG:EG0003.4 PROTEIN-RELATED"/>
    <property type="match status" value="1"/>
</dbReference>
<dbReference type="GO" id="GO:0016020">
    <property type="term" value="C:membrane"/>
    <property type="evidence" value="ECO:0007669"/>
    <property type="project" value="UniProtKB-SubCell"/>
</dbReference>
<evidence type="ECO:0000256" key="3">
    <source>
        <dbReference type="ARBA" id="ARBA00022679"/>
    </source>
</evidence>
<evidence type="ECO:0000256" key="1">
    <source>
        <dbReference type="ARBA" id="ARBA00009995"/>
    </source>
</evidence>
<dbReference type="InterPro" id="IPR050271">
    <property type="entry name" value="UDP-glycosyltransferase"/>
</dbReference>
<organism evidence="6 7">
    <name type="scientific">Danaus plexippus plexippus</name>
    <dbReference type="NCBI Taxonomy" id="278856"/>
    <lineage>
        <taxon>Eukaryota</taxon>
        <taxon>Metazoa</taxon>
        <taxon>Ecdysozoa</taxon>
        <taxon>Arthropoda</taxon>
        <taxon>Hexapoda</taxon>
        <taxon>Insecta</taxon>
        <taxon>Pterygota</taxon>
        <taxon>Neoptera</taxon>
        <taxon>Endopterygota</taxon>
        <taxon>Lepidoptera</taxon>
        <taxon>Glossata</taxon>
        <taxon>Ditrysia</taxon>
        <taxon>Papilionoidea</taxon>
        <taxon>Nymphalidae</taxon>
        <taxon>Danainae</taxon>
        <taxon>Danaini</taxon>
        <taxon>Danaina</taxon>
        <taxon>Danaus</taxon>
        <taxon>Danaus</taxon>
    </lineage>
</organism>
<comment type="caution">
    <text evidence="6">The sequence shown here is derived from an EMBL/GenBank/DDBJ whole genome shotgun (WGS) entry which is preliminary data.</text>
</comment>
<gene>
    <name evidence="6" type="ORF">KGM_209528</name>
</gene>
<name>A0A212F6V6_DANPL</name>
<protein>
    <recommendedName>
        <fullName evidence="5">UDP-glucuronosyltransferase</fullName>
        <ecNumber evidence="5">2.4.1.17</ecNumber>
    </recommendedName>
</protein>
<keyword evidence="2 4" id="KW-0328">Glycosyltransferase</keyword>
<accession>A0A212F6V6</accession>
<keyword evidence="5" id="KW-0472">Membrane</keyword>
<dbReference type="EC" id="2.4.1.17" evidence="5"/>
<dbReference type="SUPFAM" id="SSF53756">
    <property type="entry name" value="UDP-Glycosyltransferase/glycogen phosphorylase"/>
    <property type="match status" value="1"/>
</dbReference>
<dbReference type="EMBL" id="AGBW02009962">
    <property type="protein sequence ID" value="OWR49472.1"/>
    <property type="molecule type" value="Genomic_DNA"/>
</dbReference>
<dbReference type="eggNOG" id="KOG1192">
    <property type="taxonomic scope" value="Eukaryota"/>
</dbReference>
<dbReference type="Gene3D" id="3.40.50.2000">
    <property type="entry name" value="Glycogen Phosphorylase B"/>
    <property type="match status" value="1"/>
</dbReference>
<dbReference type="InParanoid" id="A0A212F6V6"/>
<evidence type="ECO:0000313" key="6">
    <source>
        <dbReference type="EMBL" id="OWR49472.1"/>
    </source>
</evidence>
<evidence type="ECO:0000313" key="7">
    <source>
        <dbReference type="Proteomes" id="UP000007151"/>
    </source>
</evidence>
<keyword evidence="5" id="KW-0812">Transmembrane</keyword>
<dbReference type="PANTHER" id="PTHR48043:SF159">
    <property type="entry name" value="EG:EG0003.4 PROTEIN-RELATED"/>
    <property type="match status" value="1"/>
</dbReference>
<keyword evidence="7" id="KW-1185">Reference proteome</keyword>
<dbReference type="AlphaFoldDB" id="A0A212F6V6"/>
<keyword evidence="3 4" id="KW-0808">Transferase</keyword>
<dbReference type="CDD" id="cd03784">
    <property type="entry name" value="GT1_Gtf-like"/>
    <property type="match status" value="1"/>
</dbReference>
<dbReference type="KEGG" id="dpl:KGM_209528"/>
<dbReference type="PROSITE" id="PS00375">
    <property type="entry name" value="UDPGT"/>
    <property type="match status" value="1"/>
</dbReference>
<feature type="transmembrane region" description="Helical" evidence="5">
    <location>
        <begin position="239"/>
        <end position="262"/>
    </location>
</feature>
<evidence type="ECO:0000256" key="5">
    <source>
        <dbReference type="RuleBase" id="RU362059"/>
    </source>
</evidence>
<comment type="similarity">
    <text evidence="1 4">Belongs to the UDP-glycosyltransferase family.</text>
</comment>
<dbReference type="Proteomes" id="UP000007151">
    <property type="component" value="Unassembled WGS sequence"/>
</dbReference>
<dbReference type="Pfam" id="PF00201">
    <property type="entry name" value="UDPGT"/>
    <property type="match status" value="1"/>
</dbReference>
<sequence>MLFLNEHPIWSDNHPVPPNVIYMGGIHETPKKPLPQDLKEYLDTSANGVIYISFGTNVLPSVLPPEKIKVFRDVLSQLPYNVLWKWDGNSLPGHSKNIKISKWFPQADLLRHPNMKLFITQGGLQSTDEAINAEVPLLGIPFFADQWYNTEKYVYHKIGMQLDIETLNEDKLKQAILTLVENESYKRNIGKLRELIGQHPTEPLNLTVWWIEHLIKYGGDHLQAPAAGLSWIEYYEVHLLLIILSILFVILVIVISTLKFLLRFLIKSLHIKKEIKMKSN</sequence>
<evidence type="ECO:0000256" key="4">
    <source>
        <dbReference type="RuleBase" id="RU003718"/>
    </source>
</evidence>
<keyword evidence="5" id="KW-1133">Transmembrane helix</keyword>
<comment type="subcellular location">
    <subcellularLocation>
        <location evidence="5">Membrane</location>
        <topology evidence="5">Single-pass membrane protein</topology>
    </subcellularLocation>
</comment>